<dbReference type="AlphaFoldDB" id="A0A344TEL6"/>
<reference evidence="1 2" key="1">
    <citation type="submission" date="2018-07" db="EMBL/GenBank/DDBJ databases">
        <title>Genome sequencing of Runella.</title>
        <authorList>
            <person name="Baek M.-G."/>
            <person name="Yi H."/>
        </authorList>
    </citation>
    <scope>NUCLEOTIDE SEQUENCE [LARGE SCALE GENOMIC DNA]</scope>
    <source>
        <strain evidence="1 2">HYN0085</strain>
    </source>
</reference>
<dbReference type="EMBL" id="CP030850">
    <property type="protein sequence ID" value="AXE17087.1"/>
    <property type="molecule type" value="Genomic_DNA"/>
</dbReference>
<dbReference type="KEGG" id="run:DR864_04725"/>
<name>A0A344TEL6_9BACT</name>
<dbReference type="RefSeq" id="WP_114065873.1">
    <property type="nucleotide sequence ID" value="NZ_CP030850.1"/>
</dbReference>
<evidence type="ECO:0000313" key="1">
    <source>
        <dbReference type="EMBL" id="AXE17087.1"/>
    </source>
</evidence>
<accession>A0A344TEL6</accession>
<dbReference type="PROSITE" id="PS51257">
    <property type="entry name" value="PROKAR_LIPOPROTEIN"/>
    <property type="match status" value="1"/>
</dbReference>
<sequence>MKKIPIGILLLLFAFSCVKKSEEVVPLKPSLVGKWTIKSAKNLSATTLTAKANATIEFTDTKYTVSQTQPFANYKNTANLTEYLRFTSNSTYKLLPIDEIQPLVEADLKLFFGNNIPNASKNIAAVIALYKKEGINYVAIINGATIVTTNTAGGTETTDIPAFGIVNFTENGFTFEEISFGDIFLINDAKYVPQLPAANIRAQILLEK</sequence>
<evidence type="ECO:0000313" key="2">
    <source>
        <dbReference type="Proteomes" id="UP000251993"/>
    </source>
</evidence>
<keyword evidence="2" id="KW-1185">Reference proteome</keyword>
<gene>
    <name evidence="1" type="ORF">DR864_04725</name>
</gene>
<organism evidence="1 2">
    <name type="scientific">Runella rosea</name>
    <dbReference type="NCBI Taxonomy" id="2259595"/>
    <lineage>
        <taxon>Bacteria</taxon>
        <taxon>Pseudomonadati</taxon>
        <taxon>Bacteroidota</taxon>
        <taxon>Cytophagia</taxon>
        <taxon>Cytophagales</taxon>
        <taxon>Spirosomataceae</taxon>
        <taxon>Runella</taxon>
    </lineage>
</organism>
<dbReference type="OrthoDB" id="9827293at2"/>
<protein>
    <submittedName>
        <fullName evidence="1">Uncharacterized protein</fullName>
    </submittedName>
</protein>
<dbReference type="Proteomes" id="UP000251993">
    <property type="component" value="Chromosome"/>
</dbReference>
<proteinExistence type="predicted"/>